<dbReference type="RefSeq" id="WP_285982766.1">
    <property type="nucleotide sequence ID" value="NZ_JASVDS010000003.1"/>
</dbReference>
<proteinExistence type="predicted"/>
<keyword evidence="1" id="KW-0812">Transmembrane</keyword>
<keyword evidence="1" id="KW-0472">Membrane</keyword>
<comment type="caution">
    <text evidence="2">The sequence shown here is derived from an EMBL/GenBank/DDBJ whole genome shotgun (WGS) entry which is preliminary data.</text>
</comment>
<gene>
    <name evidence="2" type="ORF">QRD43_12265</name>
</gene>
<evidence type="ECO:0000313" key="2">
    <source>
        <dbReference type="EMBL" id="MDL5032680.1"/>
    </source>
</evidence>
<dbReference type="EMBL" id="JASVDS010000003">
    <property type="protein sequence ID" value="MDL5032680.1"/>
    <property type="molecule type" value="Genomic_DNA"/>
</dbReference>
<evidence type="ECO:0000313" key="3">
    <source>
        <dbReference type="Proteomes" id="UP001238603"/>
    </source>
</evidence>
<keyword evidence="3" id="KW-1185">Reference proteome</keyword>
<feature type="transmembrane region" description="Helical" evidence="1">
    <location>
        <begin position="20"/>
        <end position="43"/>
    </location>
</feature>
<organism evidence="2 3">
    <name type="scientific">Roseateles subflavus</name>
    <dbReference type="NCBI Taxonomy" id="3053353"/>
    <lineage>
        <taxon>Bacteria</taxon>
        <taxon>Pseudomonadati</taxon>
        <taxon>Pseudomonadota</taxon>
        <taxon>Betaproteobacteria</taxon>
        <taxon>Burkholderiales</taxon>
        <taxon>Sphaerotilaceae</taxon>
        <taxon>Roseateles</taxon>
    </lineage>
</organism>
<reference evidence="2 3" key="1">
    <citation type="submission" date="2023-06" db="EMBL/GenBank/DDBJ databases">
        <title>Pelomonas sp. APW6 16S ribosomal RNA gene genome sequencing and assembly.</title>
        <authorList>
            <person name="Woo H."/>
        </authorList>
    </citation>
    <scope>NUCLEOTIDE SEQUENCE [LARGE SCALE GENOMIC DNA]</scope>
    <source>
        <strain evidence="2 3">APW6</strain>
    </source>
</reference>
<keyword evidence="1" id="KW-1133">Transmembrane helix</keyword>
<evidence type="ECO:0000256" key="1">
    <source>
        <dbReference type="SAM" id="Phobius"/>
    </source>
</evidence>
<accession>A0ABT7LKH7</accession>
<sequence length="144" mass="15237">MNKQPSQPGSARRLRGIALIEALIGILIFAFGVLGLMGLQAAMTKAQTSAKVRADAANLASDLFGLIQTDIPGNLSNYANKGSTKPCASYVRCSDWLAKVSTTLPAGTADITVDTGTGKVDIEMKWRQGAESPGSYKSSMVWQQ</sequence>
<protein>
    <submittedName>
        <fullName evidence="2">Pilus assembly protein PilV</fullName>
    </submittedName>
</protein>
<dbReference type="Proteomes" id="UP001238603">
    <property type="component" value="Unassembled WGS sequence"/>
</dbReference>
<name>A0ABT7LKH7_9BURK</name>